<organism evidence="6 7">
    <name type="scientific">Virgibacillus massiliensis</name>
    <dbReference type="NCBI Taxonomy" id="1462526"/>
    <lineage>
        <taxon>Bacteria</taxon>
        <taxon>Bacillati</taxon>
        <taxon>Bacillota</taxon>
        <taxon>Bacilli</taxon>
        <taxon>Bacillales</taxon>
        <taxon>Bacillaceae</taxon>
        <taxon>Virgibacillus</taxon>
    </lineage>
</organism>
<evidence type="ECO:0000313" key="7">
    <source>
        <dbReference type="Proteomes" id="UP000028875"/>
    </source>
</evidence>
<feature type="domain" description="Helicase C-terminal" evidence="5">
    <location>
        <begin position="305"/>
        <end position="455"/>
    </location>
</feature>
<evidence type="ECO:0000256" key="1">
    <source>
        <dbReference type="ARBA" id="ARBA00022741"/>
    </source>
</evidence>
<dbReference type="GO" id="GO:0006270">
    <property type="term" value="P:DNA replication initiation"/>
    <property type="evidence" value="ECO:0007669"/>
    <property type="project" value="TreeGrafter"/>
</dbReference>
<dbReference type="InterPro" id="IPR006935">
    <property type="entry name" value="Helicase/UvrB_N"/>
</dbReference>
<keyword evidence="3" id="KW-0238">DNA-binding</keyword>
<dbReference type="Pfam" id="PF00271">
    <property type="entry name" value="Helicase_C"/>
    <property type="match status" value="1"/>
</dbReference>
<feature type="domain" description="Helicase ATP-binding" evidence="4">
    <location>
        <begin position="121"/>
        <end position="273"/>
    </location>
</feature>
<dbReference type="EMBL" id="CCDP010000001">
    <property type="protein sequence ID" value="CDQ38996.1"/>
    <property type="molecule type" value="Genomic_DNA"/>
</dbReference>
<dbReference type="GO" id="GO:0005524">
    <property type="term" value="F:ATP binding"/>
    <property type="evidence" value="ECO:0007669"/>
    <property type="project" value="UniProtKB-KW"/>
</dbReference>
<evidence type="ECO:0000259" key="4">
    <source>
        <dbReference type="PROSITE" id="PS51192"/>
    </source>
</evidence>
<evidence type="ECO:0000256" key="3">
    <source>
        <dbReference type="ARBA" id="ARBA00023125"/>
    </source>
</evidence>
<dbReference type="GO" id="GO:0016787">
    <property type="term" value="F:hydrolase activity"/>
    <property type="evidence" value="ECO:0007669"/>
    <property type="project" value="InterPro"/>
</dbReference>
<dbReference type="SMART" id="SM00487">
    <property type="entry name" value="DEXDc"/>
    <property type="match status" value="1"/>
</dbReference>
<dbReference type="AlphaFoldDB" id="A0A024QAQ9"/>
<reference evidence="6 7" key="1">
    <citation type="submission" date="2014-03" db="EMBL/GenBank/DDBJ databases">
        <authorList>
            <person name="Urmite Genomes U."/>
        </authorList>
    </citation>
    <scope>NUCLEOTIDE SEQUENCE [LARGE SCALE GENOMIC DNA]</scope>
    <source>
        <strain evidence="6 7">Vm-5</strain>
    </source>
</reference>
<dbReference type="PROSITE" id="PS51192">
    <property type="entry name" value="HELICASE_ATP_BIND_1"/>
    <property type="match status" value="1"/>
</dbReference>
<dbReference type="GO" id="GO:0006310">
    <property type="term" value="P:DNA recombination"/>
    <property type="evidence" value="ECO:0007669"/>
    <property type="project" value="TreeGrafter"/>
</dbReference>
<reference evidence="7" key="2">
    <citation type="submission" date="2014-05" db="EMBL/GenBank/DDBJ databases">
        <title>Draft genome sequence of Virgibacillus massiliensis Vm-5.</title>
        <authorList>
            <person name="Khelaifia S."/>
            <person name="Croce O."/>
            <person name="Lagier J.C."/>
            <person name="Raoult D."/>
        </authorList>
    </citation>
    <scope>NUCLEOTIDE SEQUENCE [LARGE SCALE GENOMIC DNA]</scope>
    <source>
        <strain evidence="7">Vm-5</strain>
    </source>
</reference>
<dbReference type="InterPro" id="IPR001650">
    <property type="entry name" value="Helicase_C-like"/>
</dbReference>
<dbReference type="SUPFAM" id="SSF52540">
    <property type="entry name" value="P-loop containing nucleoside triphosphate hydrolases"/>
    <property type="match status" value="1"/>
</dbReference>
<name>A0A024QAQ9_9BACI</name>
<evidence type="ECO:0000313" key="6">
    <source>
        <dbReference type="EMBL" id="CDQ38996.1"/>
    </source>
</evidence>
<dbReference type="Proteomes" id="UP000028875">
    <property type="component" value="Unassembled WGS sequence"/>
</dbReference>
<dbReference type="GO" id="GO:0003677">
    <property type="term" value="F:DNA binding"/>
    <property type="evidence" value="ECO:0007669"/>
    <property type="project" value="UniProtKB-KW"/>
</dbReference>
<dbReference type="Pfam" id="PF04851">
    <property type="entry name" value="ResIII"/>
    <property type="match status" value="1"/>
</dbReference>
<dbReference type="GO" id="GO:0006302">
    <property type="term" value="P:double-strand break repair"/>
    <property type="evidence" value="ECO:0007669"/>
    <property type="project" value="TreeGrafter"/>
</dbReference>
<keyword evidence="2" id="KW-0067">ATP-binding</keyword>
<dbReference type="PANTHER" id="PTHR30580">
    <property type="entry name" value="PRIMOSOMAL PROTEIN N"/>
    <property type="match status" value="1"/>
</dbReference>
<dbReference type="InterPro" id="IPR027417">
    <property type="entry name" value="P-loop_NTPase"/>
</dbReference>
<dbReference type="STRING" id="1462526.BN990_01277"/>
<dbReference type="InterPro" id="IPR014001">
    <property type="entry name" value="Helicase_ATP-bd"/>
</dbReference>
<dbReference type="PROSITE" id="PS51194">
    <property type="entry name" value="HELICASE_CTER"/>
    <property type="match status" value="1"/>
</dbReference>
<dbReference type="PANTHER" id="PTHR30580:SF1">
    <property type="entry name" value="COMF OPERON PROTEIN 1"/>
    <property type="match status" value="1"/>
</dbReference>
<proteinExistence type="predicted"/>
<gene>
    <name evidence="6" type="primary">mfd_2</name>
    <name evidence="6" type="ORF">BN990_01277</name>
</gene>
<dbReference type="Gene3D" id="3.40.50.300">
    <property type="entry name" value="P-loop containing nucleotide triphosphate hydrolases"/>
    <property type="match status" value="2"/>
</dbReference>
<dbReference type="SMART" id="SM00490">
    <property type="entry name" value="HELICc"/>
    <property type="match status" value="1"/>
</dbReference>
<dbReference type="eggNOG" id="COG4098">
    <property type="taxonomic scope" value="Bacteria"/>
</dbReference>
<comment type="caution">
    <text evidence="6">The sequence shown here is derived from an EMBL/GenBank/DDBJ whole genome shotgun (WGS) entry which is preliminary data.</text>
</comment>
<keyword evidence="1" id="KW-0547">Nucleotide-binding</keyword>
<evidence type="ECO:0000256" key="2">
    <source>
        <dbReference type="ARBA" id="ARBA00022840"/>
    </source>
</evidence>
<evidence type="ECO:0000259" key="5">
    <source>
        <dbReference type="PROSITE" id="PS51194"/>
    </source>
</evidence>
<dbReference type="GO" id="GO:0043138">
    <property type="term" value="F:3'-5' DNA helicase activity"/>
    <property type="evidence" value="ECO:0007669"/>
    <property type="project" value="TreeGrafter"/>
</dbReference>
<accession>A0A024QAQ9</accession>
<sequence>MYCSGKLLLRNEIPLQESQFQTYLSQNLILPVPSIVIKNMFIRICQRCGNQRKSLFAKTVYYDNYTVDYYCRKCIEMGKVTESKPLYRWNGKQPIWKKHKAACTWEGKLTSAQTVAANEVVQAVQNQKQLLIWAVCGAGKTEMLFHGIEEALRLGKRICIATPRADVVRELVPRMQTAFSSIDIQGLYGESKDKTGTSQIIISTTHQLIRFDQAFDVMIIDELDAFPFHADPSLPYVAKRATKLKSTTIYLTATPRRKQQFELTAKRLPHIFVAKRFHGYPLPVPSLKMCFPLRKDLSKNNLPRAFSQWLQKRERKGRQLLIFLPTIELTERLVPKITGLCKCYRMISSHEQIAAVHASDQDRASKVNHFRNGKVKVLLTTTILERGVTFPSVDVVVIDAGHHVFDKAALVQIAGRAGRSASDPTGEVVFFHDGKTKAMNAAIQLIKTMNKRGGF</sequence>
<protein>
    <submittedName>
        <fullName evidence="6">Transcription-repair-coupling factor</fullName>
    </submittedName>
</protein>
<keyword evidence="7" id="KW-1185">Reference proteome</keyword>